<dbReference type="InterPro" id="IPR026341">
    <property type="entry name" value="T9SS_type_B"/>
</dbReference>
<dbReference type="RefSeq" id="WP_143372086.1">
    <property type="nucleotide sequence ID" value="NZ_VJVZ01000002.1"/>
</dbReference>
<dbReference type="InterPro" id="IPR016186">
    <property type="entry name" value="C-type_lectin-like/link_sf"/>
</dbReference>
<evidence type="ECO:0000313" key="4">
    <source>
        <dbReference type="Proteomes" id="UP000320643"/>
    </source>
</evidence>
<proteinExistence type="predicted"/>
<evidence type="ECO:0000256" key="1">
    <source>
        <dbReference type="SAM" id="SignalP"/>
    </source>
</evidence>
<dbReference type="Pfam" id="PF19081">
    <property type="entry name" value="Ig_7"/>
    <property type="match status" value="5"/>
</dbReference>
<keyword evidence="1" id="KW-0732">Signal</keyword>
<dbReference type="Gene3D" id="2.60.40.740">
    <property type="match status" value="1"/>
</dbReference>
<reference evidence="3 4" key="1">
    <citation type="submission" date="2019-07" db="EMBL/GenBank/DDBJ databases">
        <title>Flavobacterium sp. nov., isolated from glacier ice.</title>
        <authorList>
            <person name="Liu Q."/>
            <person name="Xin Y.-H."/>
        </authorList>
    </citation>
    <scope>NUCLEOTIDE SEQUENCE [LARGE SCALE GENOMIC DNA]</scope>
    <source>
        <strain evidence="3 4">ZT4R6</strain>
    </source>
</reference>
<feature type="signal peptide" evidence="1">
    <location>
        <begin position="1"/>
        <end position="24"/>
    </location>
</feature>
<dbReference type="NCBIfam" id="TIGR04131">
    <property type="entry name" value="Bac_Flav_CTERM"/>
    <property type="match status" value="1"/>
</dbReference>
<dbReference type="InterPro" id="IPR001304">
    <property type="entry name" value="C-type_lectin-like"/>
</dbReference>
<dbReference type="AlphaFoldDB" id="A0A552V802"/>
<protein>
    <submittedName>
        <fullName evidence="3">T9SS type B sorting domain-containing protein</fullName>
    </submittedName>
</protein>
<organism evidence="3 4">
    <name type="scientific">Flavobacterium zepuense</name>
    <dbReference type="NCBI Taxonomy" id="2593302"/>
    <lineage>
        <taxon>Bacteria</taxon>
        <taxon>Pseudomonadati</taxon>
        <taxon>Bacteroidota</taxon>
        <taxon>Flavobacteriia</taxon>
        <taxon>Flavobacteriales</taxon>
        <taxon>Flavobacteriaceae</taxon>
        <taxon>Flavobacterium</taxon>
    </lineage>
</organism>
<dbReference type="CDD" id="cd03603">
    <property type="entry name" value="CLECT_VCBS"/>
    <property type="match status" value="1"/>
</dbReference>
<evidence type="ECO:0000259" key="2">
    <source>
        <dbReference type="PROSITE" id="PS50041"/>
    </source>
</evidence>
<dbReference type="PROSITE" id="PS50041">
    <property type="entry name" value="C_TYPE_LECTIN_2"/>
    <property type="match status" value="1"/>
</dbReference>
<dbReference type="Gene3D" id="3.10.100.10">
    <property type="entry name" value="Mannose-Binding Protein A, subunit A"/>
    <property type="match status" value="1"/>
</dbReference>
<name>A0A552V802_9FLAO</name>
<comment type="caution">
    <text evidence="3">The sequence shown here is derived from an EMBL/GenBank/DDBJ whole genome shotgun (WGS) entry which is preliminary data.</text>
</comment>
<accession>A0A552V802</accession>
<sequence length="939" mass="97610">MKTFAPFFLRLQLFLLLVCFNATAQTNQAPVVTATGNQVYCPGTPINIVTAFNITDADDTGTTAVYIQISSGYVNGQDNLSLSTTIPGITSSWNALAGKLTLSGTGGQQVPYTTLINAVNSVVYNSTSPNPSGTRTFSITLGDANYLPSTGHYYKYIASLGISWTAAKTAAENSTYFGLQGYLATLGAADESQLCGQQTTGTGWIGGSDAATEGVWKWVTGPEAGTTFWNGGANGSSPTYAFWNNGEPNNTGNNEDYAHITAPGVGIPGSWNDLTVTGDPNGNYQAKGYIVEYGGMPGDVAPQISASTMVTIPTITGSTAGNTCGSGTITLQAQSGSGTVYWYAGTTGGPVLATGNSFTTPNLTQTTTYYASAYDVSCTTANRTAVVATIKPIPVVTVTSPSFVCDMGAPTLQATTSGGTISWFTQASGGTAIGTGTSFTAPAVNGNTTFYAEATDNGCTSARQPVNVVVTPLPTITAPNPAALCGGGTATLQAAPSAGTTNWYDAATGGNLIGTGNSITSPQVTETTTFYAEAVNNTCTSATREAVTVTVIPQPVITTTSPVYVCVQGTVQLEATATVGTISWYDAPTGGTLIGTGNSITSPFITSDTTFYAEADNSGCITPTRTPVLATVLALPTVTVTTPVSICGEGIATLTGVPSAGTIEWYDAPTGGNLVATGNTVTSPTITTDTTFYAQALNNSCPGATRTAVNIIVNPVPVLGDDEDVEFCEIATLILDAGLPNETYLWSTGATTQTITIDEAGTYSVTVTNSVGCPATKVFTATTIAAPEIDDIIVTNENATITLENPNPEDFVYSVDGENYQTSPTFHNLPSGVYYAYVKSNIGCGEDDKRFTVNLIPKAFTPNGDNVNDVFSLAGMNKLPQATVLIFDRYGKIITQLNRQNRSWDGTYDGRQLPSTDYWYIVKVDDATPEIKGHFALIR</sequence>
<evidence type="ECO:0000313" key="3">
    <source>
        <dbReference type="EMBL" id="TRW26586.1"/>
    </source>
</evidence>
<keyword evidence="4" id="KW-1185">Reference proteome</keyword>
<dbReference type="EMBL" id="VJVZ01000002">
    <property type="protein sequence ID" value="TRW26586.1"/>
    <property type="molecule type" value="Genomic_DNA"/>
</dbReference>
<dbReference type="InterPro" id="IPR044023">
    <property type="entry name" value="Ig_7"/>
</dbReference>
<feature type="chain" id="PRO_5021724726" evidence="1">
    <location>
        <begin position="25"/>
        <end position="939"/>
    </location>
</feature>
<dbReference type="InterPro" id="IPR016187">
    <property type="entry name" value="CTDL_fold"/>
</dbReference>
<dbReference type="InterPro" id="IPR034007">
    <property type="entry name" value="CTLD_bac"/>
</dbReference>
<dbReference type="OrthoDB" id="9765926at2"/>
<dbReference type="Proteomes" id="UP000320643">
    <property type="component" value="Unassembled WGS sequence"/>
</dbReference>
<gene>
    <name evidence="3" type="ORF">FMM05_04215</name>
</gene>
<feature type="domain" description="C-type lectin" evidence="2">
    <location>
        <begin position="149"/>
        <end position="273"/>
    </location>
</feature>
<dbReference type="Pfam" id="PF13585">
    <property type="entry name" value="CHU_C"/>
    <property type="match status" value="1"/>
</dbReference>
<dbReference type="SUPFAM" id="SSF56436">
    <property type="entry name" value="C-type lectin-like"/>
    <property type="match status" value="1"/>
</dbReference>